<sequence>MVVRASPSSGHVKAGARLPSEDYSPFETPEPDVIFTGPIPQYWAMVYLDRSGNVREASNLRTTVFSAQAKEEFLAAKNNFVLQNQQNSLLSPHTAYSPRPSSSPRGHSRRAGQPKRRRTAFRAEPLAVSYIDSDNEEDAMITLKIGDRQKVTAYYESAFRRLQQLNCRMLAKNFIKLIEPRKQVKHPYNGGKPRAGAPPGEKGDPEKTKPDWWPRDVIHREPDHLKKDYITVRLKLLVHIVQCLLPMGITADKLQETANDVRRHIKPPERATILDEVFRVRRLEERYERDEVDETARISVTDHEGAKRREPESDDEQVSGVLTPPESSDEPLPDDPQSPSEMAAGMPQHGLQLDNTAPGYQMAPDLSFTSQGQPTPDFRSSQPEMIRRSLSTTHITGAILTPTHNQFMDHSQFTTSTPAEQMQAISQTSAHAQAEASISFADWSPAFQQNMFSPVDFHGASRQVTSQIAYPAYTTYPSPHAQEMSPTYTAGPYTT</sequence>
<feature type="domain" description="Subtelomeric hrmA-associated cluster protein AFUB-079030/YDR124W-like helical bundle" evidence="2">
    <location>
        <begin position="144"/>
        <end position="282"/>
    </location>
</feature>
<comment type="caution">
    <text evidence="3">The sequence shown here is derived from an EMBL/GenBank/DDBJ whole genome shotgun (WGS) entry which is preliminary data.</text>
</comment>
<accession>A0A225ARM6</accession>
<dbReference type="STRING" id="1441469.A0A225ARM6"/>
<dbReference type="RefSeq" id="XP_020123761.1">
    <property type="nucleotide sequence ID" value="XM_020260053.1"/>
</dbReference>
<dbReference type="OrthoDB" id="5338458at2759"/>
<evidence type="ECO:0000313" key="3">
    <source>
        <dbReference type="EMBL" id="OKL63640.1"/>
    </source>
</evidence>
<dbReference type="PANTHER" id="PTHR36102:SF5">
    <property type="entry name" value="YDR124W-LIKE HELICAL BUNDLE DOMAIN-CONTAINING PROTEIN"/>
    <property type="match status" value="1"/>
</dbReference>
<dbReference type="PANTHER" id="PTHR36102">
    <property type="entry name" value="CHROMOSOME 10, WHOLE GENOME SHOTGUN SEQUENCE"/>
    <property type="match status" value="1"/>
</dbReference>
<organism evidence="3 4">
    <name type="scientific">Talaromyces atroroseus</name>
    <dbReference type="NCBI Taxonomy" id="1441469"/>
    <lineage>
        <taxon>Eukaryota</taxon>
        <taxon>Fungi</taxon>
        <taxon>Dikarya</taxon>
        <taxon>Ascomycota</taxon>
        <taxon>Pezizomycotina</taxon>
        <taxon>Eurotiomycetes</taxon>
        <taxon>Eurotiomycetidae</taxon>
        <taxon>Eurotiales</taxon>
        <taxon>Trichocomaceae</taxon>
        <taxon>Talaromyces</taxon>
        <taxon>Talaromyces sect. Trachyspermi</taxon>
    </lineage>
</organism>
<reference evidence="3 4" key="1">
    <citation type="submission" date="2015-06" db="EMBL/GenBank/DDBJ databases">
        <title>Talaromyces atroroseus IBT 11181 draft genome.</title>
        <authorList>
            <person name="Rasmussen K.B."/>
            <person name="Rasmussen S."/>
            <person name="Petersen B."/>
            <person name="Sicheritz-Ponten T."/>
            <person name="Mortensen U.H."/>
            <person name="Thrane U."/>
        </authorList>
    </citation>
    <scope>NUCLEOTIDE SEQUENCE [LARGE SCALE GENOMIC DNA]</scope>
    <source>
        <strain evidence="3 4">IBT 11181</strain>
    </source>
</reference>
<feature type="compositionally biased region" description="Polar residues" evidence="1">
    <location>
        <begin position="367"/>
        <end position="381"/>
    </location>
</feature>
<gene>
    <name evidence="3" type="ORF">UA08_00266</name>
</gene>
<feature type="compositionally biased region" description="Basic residues" evidence="1">
    <location>
        <begin position="106"/>
        <end position="119"/>
    </location>
</feature>
<evidence type="ECO:0000313" key="4">
    <source>
        <dbReference type="Proteomes" id="UP000214365"/>
    </source>
</evidence>
<feature type="region of interest" description="Disordered" evidence="1">
    <location>
        <begin position="1"/>
        <end position="26"/>
    </location>
</feature>
<keyword evidence="4" id="KW-1185">Reference proteome</keyword>
<feature type="region of interest" description="Disordered" evidence="1">
    <location>
        <begin position="184"/>
        <end position="214"/>
    </location>
</feature>
<dbReference type="EMBL" id="LFMY01000001">
    <property type="protein sequence ID" value="OKL63640.1"/>
    <property type="molecule type" value="Genomic_DNA"/>
</dbReference>
<dbReference type="GeneID" id="31000021"/>
<proteinExistence type="predicted"/>
<feature type="compositionally biased region" description="Basic and acidic residues" evidence="1">
    <location>
        <begin position="288"/>
        <end position="311"/>
    </location>
</feature>
<dbReference type="Pfam" id="PF11001">
    <property type="entry name" value="AFUB_07903_YDR124W_hel"/>
    <property type="match status" value="1"/>
</dbReference>
<name>A0A225ARM6_TALAT</name>
<dbReference type="InterPro" id="IPR021264">
    <property type="entry name" value="AFUB_079030/YDR124W-like"/>
</dbReference>
<evidence type="ECO:0000256" key="1">
    <source>
        <dbReference type="SAM" id="MobiDB-lite"/>
    </source>
</evidence>
<feature type="region of interest" description="Disordered" evidence="1">
    <location>
        <begin position="288"/>
        <end position="381"/>
    </location>
</feature>
<feature type="region of interest" description="Disordered" evidence="1">
    <location>
        <begin position="90"/>
        <end position="119"/>
    </location>
</feature>
<protein>
    <recommendedName>
        <fullName evidence="2">Subtelomeric hrmA-associated cluster protein AFUB-079030/YDR124W-like helical bundle domain-containing protein</fullName>
    </recommendedName>
</protein>
<evidence type="ECO:0000259" key="2">
    <source>
        <dbReference type="Pfam" id="PF11001"/>
    </source>
</evidence>
<dbReference type="InterPro" id="IPR047092">
    <property type="entry name" value="AFUB_07903/YDR124W-like_hel"/>
</dbReference>
<dbReference type="Proteomes" id="UP000214365">
    <property type="component" value="Unassembled WGS sequence"/>
</dbReference>
<feature type="compositionally biased region" description="Basic and acidic residues" evidence="1">
    <location>
        <begin position="201"/>
        <end position="214"/>
    </location>
</feature>
<dbReference type="AlphaFoldDB" id="A0A225ARM6"/>